<gene>
    <name evidence="2" type="ORF">MPSYJ_35930</name>
</gene>
<feature type="transmembrane region" description="Helical" evidence="1">
    <location>
        <begin position="26"/>
        <end position="50"/>
    </location>
</feature>
<keyword evidence="3" id="KW-1185">Reference proteome</keyword>
<dbReference type="PANTHER" id="PTHR42305">
    <property type="entry name" value="MEMBRANE PROTEIN RV1733C-RELATED"/>
    <property type="match status" value="1"/>
</dbReference>
<evidence type="ECO:0000256" key="1">
    <source>
        <dbReference type="SAM" id="Phobius"/>
    </source>
</evidence>
<keyword evidence="1" id="KW-0472">Membrane</keyword>
<organism evidence="2 3">
    <name type="scientific">Mycolicibacterium psychrotolerans</name>
    <dbReference type="NCBI Taxonomy" id="216929"/>
    <lineage>
        <taxon>Bacteria</taxon>
        <taxon>Bacillati</taxon>
        <taxon>Actinomycetota</taxon>
        <taxon>Actinomycetes</taxon>
        <taxon>Mycobacteriales</taxon>
        <taxon>Mycobacteriaceae</taxon>
        <taxon>Mycolicibacterium</taxon>
    </lineage>
</organism>
<name>A0A7I7ME62_9MYCO</name>
<dbReference type="KEGG" id="mpsc:MPSYJ_35930"/>
<evidence type="ECO:0000313" key="2">
    <source>
        <dbReference type="EMBL" id="BBX70132.1"/>
    </source>
</evidence>
<keyword evidence="1" id="KW-0812">Transmembrane</keyword>
<dbReference type="EMBL" id="AP022574">
    <property type="protein sequence ID" value="BBX70132.1"/>
    <property type="molecule type" value="Genomic_DNA"/>
</dbReference>
<feature type="transmembrane region" description="Helical" evidence="1">
    <location>
        <begin position="138"/>
        <end position="160"/>
    </location>
</feature>
<reference evidence="2 3" key="1">
    <citation type="journal article" date="2019" name="Emerg. Microbes Infect.">
        <title>Comprehensive subspecies identification of 175 nontuberculous mycobacteria species based on 7547 genomic profiles.</title>
        <authorList>
            <person name="Matsumoto Y."/>
            <person name="Kinjo T."/>
            <person name="Motooka D."/>
            <person name="Nabeya D."/>
            <person name="Jung N."/>
            <person name="Uechi K."/>
            <person name="Horii T."/>
            <person name="Iida T."/>
            <person name="Fujita J."/>
            <person name="Nakamura S."/>
        </authorList>
    </citation>
    <scope>NUCLEOTIDE SEQUENCE [LARGE SCALE GENOMIC DNA]</scope>
    <source>
        <strain evidence="2 3">JCM 13323</strain>
    </source>
</reference>
<accession>A0A7I7ME62</accession>
<dbReference type="InterPro" id="IPR039708">
    <property type="entry name" value="MT1774/Rv1733c-like"/>
</dbReference>
<proteinExistence type="predicted"/>
<sequence>MAWLRWRWTQLKARSPLVRGTDRVEAAGLVAAIAISAAMLILGSVVGAGVQDSRMADYRAHLAVRHQITATVVGTSPVRARSSATSVQTVWRTGIEEHTGTVISTRPIGVGDRIAVWVNDSRSEIVTPMSAWQVSVDALGAALAVWLAGTACALGLFALLRMGLRRSRFRQWERAWSQLRAPTA</sequence>
<evidence type="ECO:0000313" key="3">
    <source>
        <dbReference type="Proteomes" id="UP000466514"/>
    </source>
</evidence>
<dbReference type="AlphaFoldDB" id="A0A7I7ME62"/>
<protein>
    <submittedName>
        <fullName evidence="2">Putative membrane protein</fullName>
    </submittedName>
</protein>
<keyword evidence="1" id="KW-1133">Transmembrane helix</keyword>
<dbReference type="Proteomes" id="UP000466514">
    <property type="component" value="Chromosome"/>
</dbReference>
<dbReference type="PANTHER" id="PTHR42305:SF1">
    <property type="entry name" value="MEMBRANE PROTEIN RV1733C-RELATED"/>
    <property type="match status" value="1"/>
</dbReference>